<dbReference type="PANTHER" id="PTHR48475:SF1">
    <property type="entry name" value="RNASE H TYPE-1 DOMAIN-CONTAINING PROTEIN"/>
    <property type="match status" value="1"/>
</dbReference>
<keyword evidence="2" id="KW-1185">Reference proteome</keyword>
<feature type="non-terminal residue" evidence="1">
    <location>
        <position position="96"/>
    </location>
</feature>
<dbReference type="InterPro" id="IPR012337">
    <property type="entry name" value="RNaseH-like_sf"/>
</dbReference>
<dbReference type="InterPro" id="IPR036397">
    <property type="entry name" value="RNaseH_sf"/>
</dbReference>
<comment type="caution">
    <text evidence="1">The sequence shown here is derived from an EMBL/GenBank/DDBJ whole genome shotgun (WGS) entry which is preliminary data.</text>
</comment>
<reference evidence="2" key="1">
    <citation type="submission" date="2016-06" db="EMBL/GenBank/DDBJ databases">
        <title>Parallel loss of symbiosis genes in relatives of nitrogen-fixing non-legume Parasponia.</title>
        <authorList>
            <person name="Van Velzen R."/>
            <person name="Holmer R."/>
            <person name="Bu F."/>
            <person name="Rutten L."/>
            <person name="Van Zeijl A."/>
            <person name="Liu W."/>
            <person name="Santuari L."/>
            <person name="Cao Q."/>
            <person name="Sharma T."/>
            <person name="Shen D."/>
            <person name="Roswanjaya Y."/>
            <person name="Wardhani T."/>
            <person name="Kalhor M.S."/>
            <person name="Jansen J."/>
            <person name="Van den Hoogen J."/>
            <person name="Gungor B."/>
            <person name="Hartog M."/>
            <person name="Hontelez J."/>
            <person name="Verver J."/>
            <person name="Yang W.-C."/>
            <person name="Schijlen E."/>
            <person name="Repin R."/>
            <person name="Schilthuizen M."/>
            <person name="Schranz E."/>
            <person name="Heidstra R."/>
            <person name="Miyata K."/>
            <person name="Fedorova E."/>
            <person name="Kohlen W."/>
            <person name="Bisseling T."/>
            <person name="Smit S."/>
            <person name="Geurts R."/>
        </authorList>
    </citation>
    <scope>NUCLEOTIDE SEQUENCE [LARGE SCALE GENOMIC DNA]</scope>
    <source>
        <strain evidence="2">cv. WU1-14</strain>
    </source>
</reference>
<organism evidence="1 2">
    <name type="scientific">Parasponia andersonii</name>
    <name type="common">Sponia andersonii</name>
    <dbReference type="NCBI Taxonomy" id="3476"/>
    <lineage>
        <taxon>Eukaryota</taxon>
        <taxon>Viridiplantae</taxon>
        <taxon>Streptophyta</taxon>
        <taxon>Embryophyta</taxon>
        <taxon>Tracheophyta</taxon>
        <taxon>Spermatophyta</taxon>
        <taxon>Magnoliopsida</taxon>
        <taxon>eudicotyledons</taxon>
        <taxon>Gunneridae</taxon>
        <taxon>Pentapetalae</taxon>
        <taxon>rosids</taxon>
        <taxon>fabids</taxon>
        <taxon>Rosales</taxon>
        <taxon>Cannabaceae</taxon>
        <taxon>Parasponia</taxon>
    </lineage>
</organism>
<dbReference type="OrthoDB" id="1165617at2759"/>
<dbReference type="Proteomes" id="UP000237105">
    <property type="component" value="Unassembled WGS sequence"/>
</dbReference>
<dbReference type="PANTHER" id="PTHR48475">
    <property type="entry name" value="RIBONUCLEASE H"/>
    <property type="match status" value="1"/>
</dbReference>
<dbReference type="EMBL" id="JXTB01000355">
    <property type="protein sequence ID" value="PON44202.1"/>
    <property type="molecule type" value="Genomic_DNA"/>
</dbReference>
<proteinExistence type="predicted"/>
<evidence type="ECO:0000313" key="1">
    <source>
        <dbReference type="EMBL" id="PON44202.1"/>
    </source>
</evidence>
<dbReference type="GO" id="GO:0003676">
    <property type="term" value="F:nucleic acid binding"/>
    <property type="evidence" value="ECO:0007669"/>
    <property type="project" value="InterPro"/>
</dbReference>
<dbReference type="SUPFAM" id="SSF53098">
    <property type="entry name" value="Ribonuclease H-like"/>
    <property type="match status" value="1"/>
</dbReference>
<accession>A0A2P5B5Z1</accession>
<dbReference type="Gene3D" id="3.30.420.10">
    <property type="entry name" value="Ribonuclease H-like superfamily/Ribonuclease H"/>
    <property type="match status" value="1"/>
</dbReference>
<name>A0A2P5B5Z1_PARAD</name>
<evidence type="ECO:0000313" key="2">
    <source>
        <dbReference type="Proteomes" id="UP000237105"/>
    </source>
</evidence>
<sequence>MLILNELDIIVEKPKAIKSQALTELLKHTQHNIDKEILSVETEEEHWVLYFDGTSTHNEGSVGIVLTNSQGETFKKAVKLAFSYSNNEAEYEALAI</sequence>
<gene>
    <name evidence="1" type="ORF">PanWU01x14_268660</name>
</gene>
<dbReference type="AlphaFoldDB" id="A0A2P5B5Z1"/>
<protein>
    <submittedName>
        <fullName evidence="1">Ribonuclease H</fullName>
    </submittedName>
</protein>